<keyword evidence="7" id="KW-0206">Cytoskeleton</keyword>
<dbReference type="Gene3D" id="3.90.640.10">
    <property type="entry name" value="Actin, Chain A, domain 4"/>
    <property type="match status" value="1"/>
</dbReference>
<evidence type="ECO:0000256" key="8">
    <source>
        <dbReference type="ARBA" id="ARBA00023892"/>
    </source>
</evidence>
<accession>A0A5S6QAF3</accession>
<dbReference type="GO" id="GO:0003779">
    <property type="term" value="F:actin binding"/>
    <property type="evidence" value="ECO:0007669"/>
    <property type="project" value="UniProtKB-KW"/>
</dbReference>
<keyword evidence="4" id="KW-0547">Nucleotide-binding</keyword>
<evidence type="ECO:0000256" key="3">
    <source>
        <dbReference type="ARBA" id="ARBA00022490"/>
    </source>
</evidence>
<dbReference type="FunFam" id="3.90.640.10:FF:000006">
    <property type="entry name" value="Actin-related protein 3 (ARP3)"/>
    <property type="match status" value="1"/>
</dbReference>
<evidence type="ECO:0000256" key="1">
    <source>
        <dbReference type="ARBA" id="ARBA00004245"/>
    </source>
</evidence>
<sequence length="495" mass="55890">MAGRLPPIVIDNGTGYSKLGFAGNSEPDFIIPSAIAVKEVACVGDQTQRRLVRMADDLEFFIGDEALSATNYAIKYPIRHGVVEDWDLMERFWEHCIFKCLHAEPEDHYFLLTEPPLNTPENREYIAEIMFESFNVPGLYIAVQAVLALAASWCKRPLSERSLTGMVVDSGDGVTHCIPVADGYVIGSCIKHIPIAGRDITFFIQALLREREFGIPPEQSLETAKSVKEKYCYVCPDLAKEFAKYDSNLPKWTKRYEGVNCVTKQPFSFDVGYERFLGPEIFFQPEFANPDYTMSISEVIDDAIQRCPIDVRRSLYSNIVLSGGSSMFKDFGRRIQRDIRRMTDARLKYSQETSGNQIQPKPIDVEVITHKMQRYAVWFGGSMLAGTAGFYQASHTKAEYYEKGPSICRRNAVFGTLTGSVGAFSFRKALLILFVNGLGNKIKNLARNLSFNTLFKSASKLRNRTINWEDKKEHVDHVSTGALYSLHWNCPANFA</sequence>
<reference evidence="10" key="1">
    <citation type="submission" date="2019-12" db="UniProtKB">
        <authorList>
            <consortium name="WormBaseParasite"/>
        </authorList>
    </citation>
    <scope>IDENTIFICATION</scope>
</reference>
<dbReference type="Gene3D" id="3.30.420.40">
    <property type="match status" value="2"/>
</dbReference>
<comment type="similarity">
    <text evidence="2">Belongs to the actin family. ARP3 subfamily.</text>
</comment>
<proteinExistence type="inferred from homology"/>
<dbReference type="InterPro" id="IPR020902">
    <property type="entry name" value="Actin/actin-like_CS"/>
</dbReference>
<comment type="subcellular location">
    <subcellularLocation>
        <location evidence="1">Cytoplasm</location>
        <location evidence="1">Cytoskeleton</location>
    </subcellularLocation>
</comment>
<dbReference type="SMART" id="SM00268">
    <property type="entry name" value="ACTIN"/>
    <property type="match status" value="1"/>
</dbReference>
<evidence type="ECO:0000256" key="4">
    <source>
        <dbReference type="ARBA" id="ARBA00022741"/>
    </source>
</evidence>
<dbReference type="Proteomes" id="UP000046395">
    <property type="component" value="Unassembled WGS sequence"/>
</dbReference>
<dbReference type="GO" id="GO:0031252">
    <property type="term" value="C:cell leading edge"/>
    <property type="evidence" value="ECO:0007669"/>
    <property type="project" value="UniProtKB-ARBA"/>
</dbReference>
<keyword evidence="9" id="KW-1185">Reference proteome</keyword>
<keyword evidence="5" id="KW-0067">ATP-binding</keyword>
<evidence type="ECO:0000313" key="10">
    <source>
        <dbReference type="WBParaSite" id="TMUE_1000004168.1"/>
    </source>
</evidence>
<name>A0A5S6QAF3_TRIMR</name>
<keyword evidence="6" id="KW-0009">Actin-binding</keyword>
<dbReference type="STRING" id="70415.A0A5S6QAF3"/>
<dbReference type="AlphaFoldDB" id="A0A5S6QAF3"/>
<evidence type="ECO:0000256" key="5">
    <source>
        <dbReference type="ARBA" id="ARBA00022840"/>
    </source>
</evidence>
<dbReference type="SUPFAM" id="SSF53067">
    <property type="entry name" value="Actin-like ATPase domain"/>
    <property type="match status" value="2"/>
</dbReference>
<evidence type="ECO:0000256" key="2">
    <source>
        <dbReference type="ARBA" id="ARBA00006681"/>
    </source>
</evidence>
<dbReference type="Pfam" id="PF00022">
    <property type="entry name" value="Actin"/>
    <property type="match status" value="1"/>
</dbReference>
<keyword evidence="3" id="KW-0963">Cytoplasm</keyword>
<dbReference type="GO" id="GO:0005856">
    <property type="term" value="C:cytoskeleton"/>
    <property type="evidence" value="ECO:0007669"/>
    <property type="project" value="UniProtKB-SubCell"/>
</dbReference>
<dbReference type="WBParaSite" id="TMUE_1000004168.1">
    <property type="protein sequence ID" value="TMUE_1000004168.1"/>
    <property type="gene ID" value="WBGene00286008"/>
</dbReference>
<dbReference type="PROSITE" id="PS01132">
    <property type="entry name" value="ACTINS_ACT_LIKE"/>
    <property type="match status" value="1"/>
</dbReference>
<dbReference type="InterPro" id="IPR004000">
    <property type="entry name" value="Actin"/>
</dbReference>
<dbReference type="FunFam" id="3.30.420.40:FF:000029">
    <property type="entry name" value="Actin-related protein 3"/>
    <property type="match status" value="1"/>
</dbReference>
<dbReference type="PANTHER" id="PTHR11937">
    <property type="entry name" value="ACTIN"/>
    <property type="match status" value="1"/>
</dbReference>
<evidence type="ECO:0000256" key="6">
    <source>
        <dbReference type="ARBA" id="ARBA00023203"/>
    </source>
</evidence>
<evidence type="ECO:0000256" key="7">
    <source>
        <dbReference type="ARBA" id="ARBA00023212"/>
    </source>
</evidence>
<dbReference type="CDD" id="cd10221">
    <property type="entry name" value="ASKHA_NBD_Arp3-like"/>
    <property type="match status" value="1"/>
</dbReference>
<organism evidence="9 10">
    <name type="scientific">Trichuris muris</name>
    <name type="common">Mouse whipworm</name>
    <dbReference type="NCBI Taxonomy" id="70415"/>
    <lineage>
        <taxon>Eukaryota</taxon>
        <taxon>Metazoa</taxon>
        <taxon>Ecdysozoa</taxon>
        <taxon>Nematoda</taxon>
        <taxon>Enoplea</taxon>
        <taxon>Dorylaimia</taxon>
        <taxon>Trichinellida</taxon>
        <taxon>Trichuridae</taxon>
        <taxon>Trichuris</taxon>
    </lineage>
</organism>
<dbReference type="InterPro" id="IPR043129">
    <property type="entry name" value="ATPase_NBD"/>
</dbReference>
<dbReference type="GO" id="GO:0005524">
    <property type="term" value="F:ATP binding"/>
    <property type="evidence" value="ECO:0007669"/>
    <property type="project" value="UniProtKB-KW"/>
</dbReference>
<evidence type="ECO:0000313" key="9">
    <source>
        <dbReference type="Proteomes" id="UP000046395"/>
    </source>
</evidence>
<protein>
    <recommendedName>
        <fullName evidence="8">Actin-related protein 3</fullName>
    </recommendedName>
</protein>